<evidence type="ECO:0000256" key="4">
    <source>
        <dbReference type="ARBA" id="ARBA00022723"/>
    </source>
</evidence>
<evidence type="ECO:0000256" key="6">
    <source>
        <dbReference type="ARBA" id="ARBA00022967"/>
    </source>
</evidence>
<feature type="domain" description="4Fe-4S ferredoxin-type" evidence="13">
    <location>
        <begin position="98"/>
        <end position="127"/>
    </location>
</feature>
<feature type="compositionally biased region" description="Basic and acidic residues" evidence="12">
    <location>
        <begin position="251"/>
        <end position="270"/>
    </location>
</feature>
<dbReference type="GO" id="GO:0051539">
    <property type="term" value="F:4 iron, 4 sulfur cluster binding"/>
    <property type="evidence" value="ECO:0007669"/>
    <property type="project" value="UniProtKB-KW"/>
</dbReference>
<dbReference type="GO" id="GO:0048038">
    <property type="term" value="F:quinone binding"/>
    <property type="evidence" value="ECO:0007669"/>
    <property type="project" value="UniProtKB-KW"/>
</dbReference>
<dbReference type="InterPro" id="IPR017896">
    <property type="entry name" value="4Fe4S_Fe-S-bd"/>
</dbReference>
<evidence type="ECO:0000256" key="12">
    <source>
        <dbReference type="SAM" id="MobiDB-lite"/>
    </source>
</evidence>
<dbReference type="PROSITE" id="PS00198">
    <property type="entry name" value="4FE4S_FER_1"/>
    <property type="match status" value="1"/>
</dbReference>
<keyword evidence="11" id="KW-0472">Membrane</keyword>
<keyword evidence="2" id="KW-0004">4Fe-4S</keyword>
<feature type="domain" description="4Fe-4S ferredoxin-type" evidence="13">
    <location>
        <begin position="52"/>
        <end position="82"/>
    </location>
</feature>
<dbReference type="InterPro" id="IPR017900">
    <property type="entry name" value="4Fe4S_Fe_S_CS"/>
</dbReference>
<organism evidence="14">
    <name type="scientific">Telmatobacter sp. DSM 110680</name>
    <dbReference type="NCBI Taxonomy" id="3036704"/>
    <lineage>
        <taxon>Bacteria</taxon>
        <taxon>Pseudomonadati</taxon>
        <taxon>Acidobacteriota</taxon>
        <taxon>Terriglobia</taxon>
        <taxon>Terriglobales</taxon>
        <taxon>Acidobacteriaceae</taxon>
        <taxon>Telmatobacter</taxon>
    </lineage>
</organism>
<feature type="region of interest" description="Disordered" evidence="12">
    <location>
        <begin position="229"/>
        <end position="270"/>
    </location>
</feature>
<keyword evidence="7" id="KW-0408">Iron</keyword>
<name>A0AAU7DDX5_9BACT</name>
<keyword evidence="4" id="KW-0479">Metal-binding</keyword>
<evidence type="ECO:0000256" key="2">
    <source>
        <dbReference type="ARBA" id="ARBA00022485"/>
    </source>
</evidence>
<evidence type="ECO:0000256" key="10">
    <source>
        <dbReference type="ARBA" id="ARBA00023075"/>
    </source>
</evidence>
<accession>A0AAU7DDX5</accession>
<dbReference type="PANTHER" id="PTHR10849:SF24">
    <property type="entry name" value="NADH-QUINONE OXIDOREDUCTASE SUBUNIT I 2"/>
    <property type="match status" value="1"/>
</dbReference>
<evidence type="ECO:0000256" key="9">
    <source>
        <dbReference type="ARBA" id="ARBA00023027"/>
    </source>
</evidence>
<dbReference type="PROSITE" id="PS51379">
    <property type="entry name" value="4FE4S_FER_2"/>
    <property type="match status" value="2"/>
</dbReference>
<dbReference type="EMBL" id="CP121196">
    <property type="protein sequence ID" value="XBH15531.1"/>
    <property type="molecule type" value="Genomic_DNA"/>
</dbReference>
<proteinExistence type="predicted"/>
<dbReference type="GO" id="GO:0016020">
    <property type="term" value="C:membrane"/>
    <property type="evidence" value="ECO:0007669"/>
    <property type="project" value="InterPro"/>
</dbReference>
<sequence length="270" mass="28730">MLGEGILKGLAETARNFAGSFVSKERMTTVEYPEVRLPLPEASRNFPFLVYDGNDWEKGLRCVACQICEKECPPKCIYIEKSKDKKPDYVGKPQIYPAKFDIDISVCMSCQICVEVCPFEAIKMNTEFELATTDRFGGLLLDRHELAKSNEYYHTIHPTEATEVDARLAAEKVKVEAKAKAATQAAATKAAEPASAAAAVPAVAKPAVAPVTQASSPKAAEVNAAPVAATTPAAPKPVAGTGTDGAAPITEAEKKTTSEPAKTTEGEPKA</sequence>
<evidence type="ECO:0000256" key="7">
    <source>
        <dbReference type="ARBA" id="ARBA00023004"/>
    </source>
</evidence>
<reference evidence="14" key="1">
    <citation type="submission" date="2023-03" db="EMBL/GenBank/DDBJ databases">
        <title>Edaphobacter sp.</title>
        <authorList>
            <person name="Huber K.J."/>
            <person name="Papendorf J."/>
            <person name="Pilke C."/>
            <person name="Bunk B."/>
            <person name="Sproeer C."/>
            <person name="Pester M."/>
        </authorList>
    </citation>
    <scope>NUCLEOTIDE SEQUENCE</scope>
    <source>
        <strain evidence="14">DSM 110680</strain>
    </source>
</reference>
<evidence type="ECO:0000256" key="8">
    <source>
        <dbReference type="ARBA" id="ARBA00023014"/>
    </source>
</evidence>
<keyword evidence="10" id="KW-0830">Ubiquinone</keyword>
<keyword evidence="1" id="KW-1003">Cell membrane</keyword>
<evidence type="ECO:0000313" key="14">
    <source>
        <dbReference type="EMBL" id="XBH15531.1"/>
    </source>
</evidence>
<dbReference type="GO" id="GO:0046872">
    <property type="term" value="F:metal ion binding"/>
    <property type="evidence" value="ECO:0007669"/>
    <property type="project" value="UniProtKB-KW"/>
</dbReference>
<dbReference type="GO" id="GO:0016651">
    <property type="term" value="F:oxidoreductase activity, acting on NAD(P)H"/>
    <property type="evidence" value="ECO:0007669"/>
    <property type="project" value="InterPro"/>
</dbReference>
<keyword evidence="8" id="KW-0411">Iron-sulfur</keyword>
<gene>
    <name evidence="14" type="ORF">P8935_13225</name>
</gene>
<evidence type="ECO:0000256" key="11">
    <source>
        <dbReference type="ARBA" id="ARBA00023136"/>
    </source>
</evidence>
<keyword evidence="3" id="KW-0874">Quinone</keyword>
<evidence type="ECO:0000259" key="13">
    <source>
        <dbReference type="PROSITE" id="PS51379"/>
    </source>
</evidence>
<feature type="compositionally biased region" description="Low complexity" evidence="12">
    <location>
        <begin position="229"/>
        <end position="239"/>
    </location>
</feature>
<dbReference type="AlphaFoldDB" id="A0AAU7DDX5"/>
<protein>
    <submittedName>
        <fullName evidence="14">4Fe-4S dicluster domain-containing protein</fullName>
    </submittedName>
</protein>
<dbReference type="Gene3D" id="3.30.70.3270">
    <property type="match status" value="1"/>
</dbReference>
<dbReference type="InterPro" id="IPR010226">
    <property type="entry name" value="NADH_quinone_OxRdtase_chainI"/>
</dbReference>
<keyword evidence="6" id="KW-1278">Translocase</keyword>
<dbReference type="RefSeq" id="WP_348260764.1">
    <property type="nucleotide sequence ID" value="NZ_CP121196.1"/>
</dbReference>
<evidence type="ECO:0000256" key="1">
    <source>
        <dbReference type="ARBA" id="ARBA00022475"/>
    </source>
</evidence>
<dbReference type="SUPFAM" id="SSF54862">
    <property type="entry name" value="4Fe-4S ferredoxins"/>
    <property type="match status" value="1"/>
</dbReference>
<keyword evidence="9" id="KW-0520">NAD</keyword>
<dbReference type="PANTHER" id="PTHR10849">
    <property type="entry name" value="NADH DEHYDROGENASE UBIQUINONE IRON-SULFUR PROTEIN 8, MITOCHONDRIAL"/>
    <property type="match status" value="1"/>
</dbReference>
<evidence type="ECO:0000256" key="3">
    <source>
        <dbReference type="ARBA" id="ARBA00022719"/>
    </source>
</evidence>
<dbReference type="Pfam" id="PF12838">
    <property type="entry name" value="Fer4_7"/>
    <property type="match status" value="1"/>
</dbReference>
<keyword evidence="5" id="KW-0677">Repeat</keyword>
<evidence type="ECO:0000256" key="5">
    <source>
        <dbReference type="ARBA" id="ARBA00022737"/>
    </source>
</evidence>